<accession>A0A0F9NR50</accession>
<sequence length="104" mass="12596">MLPDWIFEYRIRTGETRGRIDDFDLASDVIYVTFDIAREQKYVRAYKRFIDIPNIRKIFKKMPKYLRERFIKGIVNVLTEGDNIEFLARILKIDELKIQDYLNS</sequence>
<reference evidence="1" key="1">
    <citation type="journal article" date="2015" name="Nature">
        <title>Complex archaea that bridge the gap between prokaryotes and eukaryotes.</title>
        <authorList>
            <person name="Spang A."/>
            <person name="Saw J.H."/>
            <person name="Jorgensen S.L."/>
            <person name="Zaremba-Niedzwiedzka K."/>
            <person name="Martijn J."/>
            <person name="Lind A.E."/>
            <person name="van Eijk R."/>
            <person name="Schleper C."/>
            <person name="Guy L."/>
            <person name="Ettema T.J."/>
        </authorList>
    </citation>
    <scope>NUCLEOTIDE SEQUENCE</scope>
</reference>
<evidence type="ECO:0000313" key="1">
    <source>
        <dbReference type="EMBL" id="KKN20419.1"/>
    </source>
</evidence>
<comment type="caution">
    <text evidence="1">The sequence shown here is derived from an EMBL/GenBank/DDBJ whole genome shotgun (WGS) entry which is preliminary data.</text>
</comment>
<proteinExistence type="predicted"/>
<dbReference type="AlphaFoldDB" id="A0A0F9NR50"/>
<gene>
    <name evidence="1" type="ORF">LCGC14_0935760</name>
</gene>
<organism evidence="1">
    <name type="scientific">marine sediment metagenome</name>
    <dbReference type="NCBI Taxonomy" id="412755"/>
    <lineage>
        <taxon>unclassified sequences</taxon>
        <taxon>metagenomes</taxon>
        <taxon>ecological metagenomes</taxon>
    </lineage>
</organism>
<protein>
    <submittedName>
        <fullName evidence="1">Uncharacterized protein</fullName>
    </submittedName>
</protein>
<dbReference type="EMBL" id="LAZR01003243">
    <property type="protein sequence ID" value="KKN20419.1"/>
    <property type="molecule type" value="Genomic_DNA"/>
</dbReference>
<name>A0A0F9NR50_9ZZZZ</name>